<proteinExistence type="predicted"/>
<dbReference type="AlphaFoldDB" id="A0AAV9Z8B7"/>
<feature type="compositionally biased region" description="Gly residues" evidence="1">
    <location>
        <begin position="69"/>
        <end position="119"/>
    </location>
</feature>
<organism evidence="2 3">
    <name type="scientific">Favolaschia claudopus</name>
    <dbReference type="NCBI Taxonomy" id="2862362"/>
    <lineage>
        <taxon>Eukaryota</taxon>
        <taxon>Fungi</taxon>
        <taxon>Dikarya</taxon>
        <taxon>Basidiomycota</taxon>
        <taxon>Agaricomycotina</taxon>
        <taxon>Agaricomycetes</taxon>
        <taxon>Agaricomycetidae</taxon>
        <taxon>Agaricales</taxon>
        <taxon>Marasmiineae</taxon>
        <taxon>Mycenaceae</taxon>
        <taxon>Favolaschia</taxon>
    </lineage>
</organism>
<evidence type="ECO:0000313" key="2">
    <source>
        <dbReference type="EMBL" id="KAK6974614.1"/>
    </source>
</evidence>
<dbReference type="EMBL" id="JAWWNJ010000182">
    <property type="protein sequence ID" value="KAK6974614.1"/>
    <property type="molecule type" value="Genomic_DNA"/>
</dbReference>
<feature type="compositionally biased region" description="Low complexity" evidence="1">
    <location>
        <begin position="38"/>
        <end position="68"/>
    </location>
</feature>
<dbReference type="Proteomes" id="UP001362999">
    <property type="component" value="Unassembled WGS sequence"/>
</dbReference>
<sequence length="375" mass="37103">MFVPFFSRRAKTIARRAGTAGTSSGGASSGGARGGSSGSSSTGGKTGSTGSSSSGSTGNGAGSSSSGSTGKGSSGSGSTGKGSTGSSGTSGEGSTGSGSTGKGSTGSGTTGKGIPGGFGSSTSGKSTPIALGGTSKSISPYSSGGGRPITIPMGQLFGGRSAGGATRNDIYGSRTFGSGYPGYFSRGVGGRGFPFWFWPVAWGSGAGYGANVAYMHSNEYGDPNNSSRPGGPIAMASFQSNSTGTTFLLVADNDTVMDVMPDVSANCSQWLTPASIDTITSTPFNASRVAPEQVVQYYRASSVALTLDGYNNSAVFAPENSTDDTPLPTGIDDNLLGCLNYTIAQAVPLVDGAMRLPAPEFRAVGFVLLLLFLLP</sequence>
<gene>
    <name evidence="2" type="ORF">R3P38DRAFT_3132548</name>
</gene>
<comment type="caution">
    <text evidence="2">The sequence shown here is derived from an EMBL/GenBank/DDBJ whole genome shotgun (WGS) entry which is preliminary data.</text>
</comment>
<accession>A0AAV9Z8B7</accession>
<reference evidence="2 3" key="1">
    <citation type="journal article" date="2024" name="J Genomics">
        <title>Draft genome sequencing and assembly of Favolaschia claudopus CIRM-BRFM 2984 isolated from oak limbs.</title>
        <authorList>
            <person name="Navarro D."/>
            <person name="Drula E."/>
            <person name="Chaduli D."/>
            <person name="Cazenave R."/>
            <person name="Ahrendt S."/>
            <person name="Wang J."/>
            <person name="Lipzen A."/>
            <person name="Daum C."/>
            <person name="Barry K."/>
            <person name="Grigoriev I.V."/>
            <person name="Favel A."/>
            <person name="Rosso M.N."/>
            <person name="Martin F."/>
        </authorList>
    </citation>
    <scope>NUCLEOTIDE SEQUENCE [LARGE SCALE GENOMIC DNA]</scope>
    <source>
        <strain evidence="2 3">CIRM-BRFM 2984</strain>
    </source>
</reference>
<evidence type="ECO:0000256" key="1">
    <source>
        <dbReference type="SAM" id="MobiDB-lite"/>
    </source>
</evidence>
<feature type="compositionally biased region" description="Gly residues" evidence="1">
    <location>
        <begin position="23"/>
        <end position="37"/>
    </location>
</feature>
<evidence type="ECO:0000313" key="3">
    <source>
        <dbReference type="Proteomes" id="UP001362999"/>
    </source>
</evidence>
<name>A0AAV9Z8B7_9AGAR</name>
<protein>
    <submittedName>
        <fullName evidence="2">Uncharacterized protein</fullName>
    </submittedName>
</protein>
<keyword evidence="3" id="KW-1185">Reference proteome</keyword>
<feature type="region of interest" description="Disordered" evidence="1">
    <location>
        <begin position="13"/>
        <end position="152"/>
    </location>
</feature>